<dbReference type="Pfam" id="PF12796">
    <property type="entry name" value="Ank_2"/>
    <property type="match status" value="2"/>
</dbReference>
<dbReference type="InterPro" id="IPR036770">
    <property type="entry name" value="Ankyrin_rpt-contain_sf"/>
</dbReference>
<evidence type="ECO:0000256" key="3">
    <source>
        <dbReference type="PROSITE-ProRule" id="PRU00023"/>
    </source>
</evidence>
<dbReference type="SUPFAM" id="SSF48403">
    <property type="entry name" value="Ankyrin repeat"/>
    <property type="match status" value="1"/>
</dbReference>
<dbReference type="Gene3D" id="1.25.40.20">
    <property type="entry name" value="Ankyrin repeat-containing domain"/>
    <property type="match status" value="2"/>
</dbReference>
<feature type="repeat" description="ANK" evidence="3">
    <location>
        <begin position="149"/>
        <end position="181"/>
    </location>
</feature>
<dbReference type="PANTHER" id="PTHR24134">
    <property type="entry name" value="ANKYRIN REPEAT-CONTAINING PROTEIN DDB_G0279043"/>
    <property type="match status" value="1"/>
</dbReference>
<reference evidence="4" key="1">
    <citation type="journal article" date="2020" name="mSystems">
        <title>Genome- and Community-Level Interaction Insights into Carbon Utilization and Element Cycling Functions of Hydrothermarchaeota in Hydrothermal Sediment.</title>
        <authorList>
            <person name="Zhou Z."/>
            <person name="Liu Y."/>
            <person name="Xu W."/>
            <person name="Pan J."/>
            <person name="Luo Z.H."/>
            <person name="Li M."/>
        </authorList>
    </citation>
    <scope>NUCLEOTIDE SEQUENCE [LARGE SCALE GENOMIC DNA]</scope>
    <source>
        <strain evidence="4">SpSt-548</strain>
    </source>
</reference>
<dbReference type="PROSITE" id="PS50297">
    <property type="entry name" value="ANK_REP_REGION"/>
    <property type="match status" value="3"/>
</dbReference>
<protein>
    <recommendedName>
        <fullName evidence="5">Ankyrin repeat domain-containing protein</fullName>
    </recommendedName>
</protein>
<dbReference type="EMBL" id="DSXI01000199">
    <property type="protein sequence ID" value="HGS04784.1"/>
    <property type="molecule type" value="Genomic_DNA"/>
</dbReference>
<sequence length="212" mass="22443">MGRSRGMKRSLPAGLLMMVMVFISIRAGAAAREEALQQLERLGIPVSEESLEKQVSLGNLRNVRLLLDAGMSPNSRCASDRYPILSYAALNGKEDIVRLLVERGADVNAEGPRSKMGGTPILFAVGGGNLNILRFLISKGADVNRPTVGNATPLMAAVTADNAAAVKMLLAAGADPLARTVKGDTALDIAKRKGQAEIARILEEAVRNRGGR</sequence>
<name>A0A7V4LCI3_9BACT</name>
<feature type="repeat" description="ANK" evidence="3">
    <location>
        <begin position="116"/>
        <end position="148"/>
    </location>
</feature>
<comment type="caution">
    <text evidence="4">The sequence shown here is derived from an EMBL/GenBank/DDBJ whole genome shotgun (WGS) entry which is preliminary data.</text>
</comment>
<dbReference type="SMART" id="SM00248">
    <property type="entry name" value="ANK"/>
    <property type="match status" value="4"/>
</dbReference>
<evidence type="ECO:0000256" key="1">
    <source>
        <dbReference type="ARBA" id="ARBA00022737"/>
    </source>
</evidence>
<evidence type="ECO:0000256" key="2">
    <source>
        <dbReference type="ARBA" id="ARBA00023043"/>
    </source>
</evidence>
<evidence type="ECO:0000313" key="4">
    <source>
        <dbReference type="EMBL" id="HGS04784.1"/>
    </source>
</evidence>
<gene>
    <name evidence="4" type="ORF">ENT08_03470</name>
</gene>
<evidence type="ECO:0008006" key="5">
    <source>
        <dbReference type="Google" id="ProtNLM"/>
    </source>
</evidence>
<keyword evidence="2 3" id="KW-0040">ANK repeat</keyword>
<dbReference type="PANTHER" id="PTHR24134:SF9">
    <property type="entry name" value="ANKYRIN REPEAT AND SOCS BOX PROTEIN 8"/>
    <property type="match status" value="1"/>
</dbReference>
<dbReference type="AlphaFoldDB" id="A0A7V4LCI3"/>
<organism evidence="4">
    <name type="scientific">Desulfobacca acetoxidans</name>
    <dbReference type="NCBI Taxonomy" id="60893"/>
    <lineage>
        <taxon>Bacteria</taxon>
        <taxon>Pseudomonadati</taxon>
        <taxon>Thermodesulfobacteriota</taxon>
        <taxon>Desulfobaccia</taxon>
        <taxon>Desulfobaccales</taxon>
        <taxon>Desulfobaccaceae</taxon>
        <taxon>Desulfobacca</taxon>
    </lineage>
</organism>
<dbReference type="PROSITE" id="PS50088">
    <property type="entry name" value="ANK_REPEAT"/>
    <property type="match status" value="3"/>
</dbReference>
<keyword evidence="1" id="KW-0677">Repeat</keyword>
<proteinExistence type="predicted"/>
<accession>A0A7V4LCI3</accession>
<feature type="repeat" description="ANK" evidence="3">
    <location>
        <begin position="80"/>
        <end position="112"/>
    </location>
</feature>
<dbReference type="InterPro" id="IPR002110">
    <property type="entry name" value="Ankyrin_rpt"/>
</dbReference>